<sequence>MASSPPPSSPLQSSSPLPSSPIRSSSPPASSRSRTSIRHAGGNLNRTSRHARSSSARHDTAFEYEARPGDTTRDIGFYASQDGRRGVTTVLNVGVKRRRLHPSDLVDTLGNWTPLADDGGAADGVEDNESAEAGEKRKRYESSDEPMKGFRPLVPRFLDELLRHEALGDPSEAGACACCQAVFSRVVNRYRCKDCGVFDQCLDCVLARHALNPLHRLKQWNGSFWVRRSLMDLGLVYQLGHGGHPCKRFSPERDMVVMDAGYIHNIRIRYCACRTANAPQNLEQLLRNEWYPATTTDPATCATFAALDLFRLLSVVGNVNVHDFVGMLERQTDACRVKAVPDRYKAFGRMARQYAFLLRLIRAGRVHDAAGVWATKGGECAVLCWTCPQDDKNLPEGWRDVAPQFRFLYMLLLAIDANFRLKSRLRANQRDDDPLGPGWGHLLEEPPYKEHLKNYVAEKDVSTCIAFAALLQKDTRMTTGLRCSGVGGVVCARHEVVRPQGIGDLQKGERYANMDYILLASVIGITAMYLAISYDIACQWRVNFEARMAALPAHMQLDLTKTTLMCGLPVWHAAAHERGCQVRNSLSYLIGVGRTDGEGIERTWSGLNPLAWATKEMGPGARADAMDDKIDHHNFEKNIGQGTTLPRKLIIAIDERDRQVAEFQEVDSTLRSSLREAWQRKIDDWAEDRSKPNPYEVEGGKDGGPTEASVRLALTKDEAEEAAAGGGKLHGSSVTSFLVAGLQLEETQRRIRREMKSKTLLAADQSTKLADMRRAFFTKLRGFRRLQEVYMPAAVREVERDEDARDSELLAPQAEDVKLYLPSGLRTAADRQAGCKEGLAGMEAKLREGQCADALRLLRSRLHAKRHLLTYRDTNVVGQRAATRAYTLIGRVGERVDAAAAKYRRGRSALIVLKGPEACEEWRELKDTDIQLDEERGSDTNARKKLGNVGSKSFRRQGPRISSKGKSLPWIWTAGGGPGENEQELHDAVRVEWSKAKARKERWEEEVMILREEMKRVLRFLRWRSLWWEKRRGARRGAVRDDVQTGLEAYAARQAALHREIARRFKTMWDTSSATAVRMALRDDAVLADGMAAFGEWTAADRDGEGNDDGDSGGDRDGEGPITV</sequence>
<dbReference type="PANTHER" id="PTHR33096:SF1">
    <property type="entry name" value="CXC1-LIKE CYSTEINE CLUSTER ASSOCIATED WITH KDZ TRANSPOSASES DOMAIN-CONTAINING PROTEIN"/>
    <property type="match status" value="1"/>
</dbReference>
<reference evidence="3" key="1">
    <citation type="submission" date="2023-03" db="EMBL/GenBank/DDBJ databases">
        <title>Massive genome expansion in bonnet fungi (Mycena s.s.) driven by repeated elements and novel gene families across ecological guilds.</title>
        <authorList>
            <consortium name="Lawrence Berkeley National Laboratory"/>
            <person name="Harder C.B."/>
            <person name="Miyauchi S."/>
            <person name="Viragh M."/>
            <person name="Kuo A."/>
            <person name="Thoen E."/>
            <person name="Andreopoulos B."/>
            <person name="Lu D."/>
            <person name="Skrede I."/>
            <person name="Drula E."/>
            <person name="Henrissat B."/>
            <person name="Morin E."/>
            <person name="Kohler A."/>
            <person name="Barry K."/>
            <person name="LaButti K."/>
            <person name="Morin E."/>
            <person name="Salamov A."/>
            <person name="Lipzen A."/>
            <person name="Mereny Z."/>
            <person name="Hegedus B."/>
            <person name="Baldrian P."/>
            <person name="Stursova M."/>
            <person name="Weitz H."/>
            <person name="Taylor A."/>
            <person name="Grigoriev I.V."/>
            <person name="Nagy L.G."/>
            <person name="Martin F."/>
            <person name="Kauserud H."/>
        </authorList>
    </citation>
    <scope>NUCLEOTIDE SEQUENCE</scope>
    <source>
        <strain evidence="3">CBHHK173m</strain>
    </source>
</reference>
<dbReference type="Proteomes" id="UP001222325">
    <property type="component" value="Unassembled WGS sequence"/>
</dbReference>
<dbReference type="Pfam" id="PF18758">
    <property type="entry name" value="KDZ"/>
    <property type="match status" value="1"/>
</dbReference>
<name>A0AAD6U547_9AGAR</name>
<dbReference type="EMBL" id="JARJCN010000036">
    <property type="protein sequence ID" value="KAJ7084884.1"/>
    <property type="molecule type" value="Genomic_DNA"/>
</dbReference>
<comment type="caution">
    <text evidence="3">The sequence shown here is derived from an EMBL/GenBank/DDBJ whole genome shotgun (WGS) entry which is preliminary data.</text>
</comment>
<dbReference type="InterPro" id="IPR040521">
    <property type="entry name" value="KDZ"/>
</dbReference>
<feature type="compositionally biased region" description="Basic and acidic residues" evidence="1">
    <location>
        <begin position="1113"/>
        <end position="1124"/>
    </location>
</feature>
<accession>A0AAD6U547</accession>
<dbReference type="AlphaFoldDB" id="A0AAD6U547"/>
<dbReference type="PANTHER" id="PTHR33096">
    <property type="entry name" value="CXC2 DOMAIN-CONTAINING PROTEIN"/>
    <property type="match status" value="1"/>
</dbReference>
<evidence type="ECO:0000313" key="3">
    <source>
        <dbReference type="EMBL" id="KAJ7084884.1"/>
    </source>
</evidence>
<feature type="region of interest" description="Disordered" evidence="1">
    <location>
        <begin position="941"/>
        <end position="962"/>
    </location>
</feature>
<gene>
    <name evidence="3" type="ORF">B0H15DRAFT_951369</name>
</gene>
<evidence type="ECO:0000259" key="2">
    <source>
        <dbReference type="Pfam" id="PF18803"/>
    </source>
</evidence>
<dbReference type="Pfam" id="PF18803">
    <property type="entry name" value="CxC2"/>
    <property type="match status" value="1"/>
</dbReference>
<feature type="region of interest" description="Disordered" evidence="1">
    <location>
        <begin position="1"/>
        <end position="78"/>
    </location>
</feature>
<keyword evidence="4" id="KW-1185">Reference proteome</keyword>
<feature type="region of interest" description="Disordered" evidence="1">
    <location>
        <begin position="116"/>
        <end position="147"/>
    </location>
</feature>
<feature type="region of interest" description="Disordered" evidence="1">
    <location>
        <begin position="1098"/>
        <end position="1124"/>
    </location>
</feature>
<proteinExistence type="predicted"/>
<feature type="region of interest" description="Disordered" evidence="1">
    <location>
        <begin position="688"/>
        <end position="707"/>
    </location>
</feature>
<organism evidence="3 4">
    <name type="scientific">Mycena belliarum</name>
    <dbReference type="NCBI Taxonomy" id="1033014"/>
    <lineage>
        <taxon>Eukaryota</taxon>
        <taxon>Fungi</taxon>
        <taxon>Dikarya</taxon>
        <taxon>Basidiomycota</taxon>
        <taxon>Agaricomycotina</taxon>
        <taxon>Agaricomycetes</taxon>
        <taxon>Agaricomycetidae</taxon>
        <taxon>Agaricales</taxon>
        <taxon>Marasmiineae</taxon>
        <taxon>Mycenaceae</taxon>
        <taxon>Mycena</taxon>
    </lineage>
</organism>
<evidence type="ECO:0000256" key="1">
    <source>
        <dbReference type="SAM" id="MobiDB-lite"/>
    </source>
</evidence>
<feature type="domain" description="CxC2-like cysteine cluster KDZ transposase-associated" evidence="2">
    <location>
        <begin position="230"/>
        <end position="334"/>
    </location>
</feature>
<protein>
    <recommendedName>
        <fullName evidence="2">CxC2-like cysteine cluster KDZ transposase-associated domain-containing protein</fullName>
    </recommendedName>
</protein>
<dbReference type="InterPro" id="IPR041457">
    <property type="entry name" value="CxC2_KDZ-assoc"/>
</dbReference>
<evidence type="ECO:0000313" key="4">
    <source>
        <dbReference type="Proteomes" id="UP001222325"/>
    </source>
</evidence>
<feature type="compositionally biased region" description="Basic and acidic residues" evidence="1">
    <location>
        <begin position="133"/>
        <end position="147"/>
    </location>
</feature>
<feature type="compositionally biased region" description="Low complexity" evidence="1">
    <location>
        <begin position="10"/>
        <end position="34"/>
    </location>
</feature>
<feature type="compositionally biased region" description="Basic and acidic residues" evidence="1">
    <location>
        <begin position="56"/>
        <end position="73"/>
    </location>
</feature>